<evidence type="ECO:0000313" key="4">
    <source>
        <dbReference type="Proteomes" id="UP000014760"/>
    </source>
</evidence>
<dbReference type="InterPro" id="IPR019412">
    <property type="entry name" value="IML2/TPR_39"/>
</dbReference>
<dbReference type="OrthoDB" id="2154985at2759"/>
<organism evidence="2">
    <name type="scientific">Capitella teleta</name>
    <name type="common">Polychaete worm</name>
    <dbReference type="NCBI Taxonomy" id="283909"/>
    <lineage>
        <taxon>Eukaryota</taxon>
        <taxon>Metazoa</taxon>
        <taxon>Spiralia</taxon>
        <taxon>Lophotrochozoa</taxon>
        <taxon>Annelida</taxon>
        <taxon>Polychaeta</taxon>
        <taxon>Sedentaria</taxon>
        <taxon>Scolecida</taxon>
        <taxon>Capitellidae</taxon>
        <taxon>Capitella</taxon>
    </lineage>
</organism>
<protein>
    <recommendedName>
        <fullName evidence="5">Tetratricopeptide repeat protein 39C</fullName>
    </recommendedName>
</protein>
<reference evidence="3" key="3">
    <citation type="submission" date="2015-06" db="UniProtKB">
        <authorList>
            <consortium name="EnsemblMetazoa"/>
        </authorList>
    </citation>
    <scope>IDENTIFICATION</scope>
</reference>
<name>R7UPD2_CAPTE</name>
<dbReference type="EMBL" id="KB299137">
    <property type="protein sequence ID" value="ELU08384.1"/>
    <property type="molecule type" value="Genomic_DNA"/>
</dbReference>
<gene>
    <name evidence="2" type="ORF">CAPTEDRAFT_138118</name>
</gene>
<dbReference type="Pfam" id="PF10300">
    <property type="entry name" value="Iml2-TPR_39"/>
    <property type="match status" value="1"/>
</dbReference>
<dbReference type="HOGENOM" id="CLU_010086_4_1_1"/>
<dbReference type="SUPFAM" id="SSF48452">
    <property type="entry name" value="TPR-like"/>
    <property type="match status" value="1"/>
</dbReference>
<dbReference type="AlphaFoldDB" id="R7UPD2"/>
<dbReference type="STRING" id="283909.R7UPD2"/>
<reference evidence="2 4" key="2">
    <citation type="journal article" date="2013" name="Nature">
        <title>Insights into bilaterian evolution from three spiralian genomes.</title>
        <authorList>
            <person name="Simakov O."/>
            <person name="Marletaz F."/>
            <person name="Cho S.J."/>
            <person name="Edsinger-Gonzales E."/>
            <person name="Havlak P."/>
            <person name="Hellsten U."/>
            <person name="Kuo D.H."/>
            <person name="Larsson T."/>
            <person name="Lv J."/>
            <person name="Arendt D."/>
            <person name="Savage R."/>
            <person name="Osoegawa K."/>
            <person name="de Jong P."/>
            <person name="Grimwood J."/>
            <person name="Chapman J.A."/>
            <person name="Shapiro H."/>
            <person name="Aerts A."/>
            <person name="Otillar R.P."/>
            <person name="Terry A.Y."/>
            <person name="Boore J.L."/>
            <person name="Grigoriev I.V."/>
            <person name="Lindberg D.R."/>
            <person name="Seaver E.C."/>
            <person name="Weisblat D.A."/>
            <person name="Putnam N.H."/>
            <person name="Rokhsar D.S."/>
        </authorList>
    </citation>
    <scope>NUCLEOTIDE SEQUENCE</scope>
    <source>
        <strain evidence="2 4">I ESC-2004</strain>
    </source>
</reference>
<proteinExistence type="predicted"/>
<dbReference type="InterPro" id="IPR011990">
    <property type="entry name" value="TPR-like_helical_dom_sf"/>
</dbReference>
<dbReference type="Proteomes" id="UP000014760">
    <property type="component" value="Unassembled WGS sequence"/>
</dbReference>
<dbReference type="OMA" id="AFHSDIY"/>
<dbReference type="PANTHER" id="PTHR31859">
    <property type="entry name" value="TETRATRICOPEPTIDE REPEAT PROTEIN 39 FAMILY MEMBER"/>
    <property type="match status" value="1"/>
</dbReference>
<feature type="region of interest" description="Disordered" evidence="1">
    <location>
        <begin position="163"/>
        <end position="183"/>
    </location>
</feature>
<feature type="compositionally biased region" description="Basic and acidic residues" evidence="1">
    <location>
        <begin position="163"/>
        <end position="173"/>
    </location>
</feature>
<evidence type="ECO:0000256" key="1">
    <source>
        <dbReference type="SAM" id="MobiDB-lite"/>
    </source>
</evidence>
<reference evidence="4" key="1">
    <citation type="submission" date="2012-12" db="EMBL/GenBank/DDBJ databases">
        <authorList>
            <person name="Hellsten U."/>
            <person name="Grimwood J."/>
            <person name="Chapman J.A."/>
            <person name="Shapiro H."/>
            <person name="Aerts A."/>
            <person name="Otillar R.P."/>
            <person name="Terry A.Y."/>
            <person name="Boore J.L."/>
            <person name="Simakov O."/>
            <person name="Marletaz F."/>
            <person name="Cho S.-J."/>
            <person name="Edsinger-Gonzales E."/>
            <person name="Havlak P."/>
            <person name="Kuo D.-H."/>
            <person name="Larsson T."/>
            <person name="Lv J."/>
            <person name="Arendt D."/>
            <person name="Savage R."/>
            <person name="Osoegawa K."/>
            <person name="de Jong P."/>
            <person name="Lindberg D.R."/>
            <person name="Seaver E.C."/>
            <person name="Weisblat D.A."/>
            <person name="Putnam N.H."/>
            <person name="Grigoriev I.V."/>
            <person name="Rokhsar D.S."/>
        </authorList>
    </citation>
    <scope>NUCLEOTIDE SEQUENCE</scope>
    <source>
        <strain evidence="4">I ESC-2004</strain>
    </source>
</reference>
<evidence type="ECO:0008006" key="5">
    <source>
        <dbReference type="Google" id="ProtNLM"/>
    </source>
</evidence>
<dbReference type="EMBL" id="AMQN01001088">
    <property type="status" value="NOT_ANNOTATED_CDS"/>
    <property type="molecule type" value="Genomic_DNA"/>
</dbReference>
<dbReference type="Gene3D" id="1.25.40.10">
    <property type="entry name" value="Tetratricopeptide repeat domain"/>
    <property type="match status" value="1"/>
</dbReference>
<accession>R7UPD2</accession>
<dbReference type="PANTHER" id="PTHR31859:SF1">
    <property type="entry name" value="TETRATRICOPEPTIDE REPEAT PROTEIN 39C"/>
    <property type="match status" value="1"/>
</dbReference>
<sequence>MKKSPSLNGDQDDVEMSLQGMTMILNNEWEEAETLFSQYKDTSPLMCAGHSMYIFMQALMSFEEEKLAEAMKALQATEKFCNSSSIFKSRKKKLKQNAHRLEDKYDRQIIVADSILYQAMLTFVQQDIAGYVKGGWLLRKAWKYYNKLHKEITALHEKTKVKGSAEHLPEADRGGITPSPSDTSLKRSSESLLGAISFGFGTFQLCLSLIPPRVLKIIEFLGFEGDRQVGLIALDVASRSRDMKAPLATLGLVWYHTVIRPFFALDGQNWSAGIADGKAVLERGQRDYPKSALFLFFRARIYRLQSQADEALATYNIALEACASQRETQLICHHEIGNYLCSIIFIDHFCCPVGWIQMMCMKWKEAYECFHKLKCESRWSKSFYGYLSACTLGAMGDTEAAHKEMLEVPTLVQRKNNQIEQFVLRRADRFKTEKPTSEHATLLLFEVLYLWNAIPTCRKQDIEKMISECNNIDDKKLFHLRSLIEGALYNELENPEMAQMCFEESIARHHGVKYDFHVPAFASYEIGMMLAKQPQTFSRAKKYLEQAKEQYKDFDFDGRLHVRVNAALKRIRSEGTPL</sequence>
<dbReference type="GO" id="GO:0060271">
    <property type="term" value="P:cilium assembly"/>
    <property type="evidence" value="ECO:0007669"/>
    <property type="project" value="TreeGrafter"/>
</dbReference>
<dbReference type="EnsemblMetazoa" id="CapteT138118">
    <property type="protein sequence ID" value="CapteP138118"/>
    <property type="gene ID" value="CapteG138118"/>
</dbReference>
<evidence type="ECO:0000313" key="2">
    <source>
        <dbReference type="EMBL" id="ELU08384.1"/>
    </source>
</evidence>
<evidence type="ECO:0000313" key="3">
    <source>
        <dbReference type="EnsemblMetazoa" id="CapteP138118"/>
    </source>
</evidence>
<keyword evidence="4" id="KW-1185">Reference proteome</keyword>